<dbReference type="EMBL" id="CAEZWN010000036">
    <property type="protein sequence ID" value="CAB4653817.1"/>
    <property type="molecule type" value="Genomic_DNA"/>
</dbReference>
<evidence type="ECO:0000256" key="11">
    <source>
        <dbReference type="ARBA" id="ARBA00022723"/>
    </source>
</evidence>
<feature type="domain" description="SMP-30/Gluconolactonase/LRE-like region" evidence="15">
    <location>
        <begin position="15"/>
        <end position="261"/>
    </location>
</feature>
<keyword evidence="12" id="KW-0378">Hydrolase</keyword>
<evidence type="ECO:0000256" key="6">
    <source>
        <dbReference type="ARBA" id="ARBA00004496"/>
    </source>
</evidence>
<evidence type="ECO:0000256" key="9">
    <source>
        <dbReference type="ARBA" id="ARBA00016808"/>
    </source>
</evidence>
<dbReference type="GO" id="GO:0005737">
    <property type="term" value="C:cytoplasm"/>
    <property type="evidence" value="ECO:0007669"/>
    <property type="project" value="UniProtKB-SubCell"/>
</dbReference>
<evidence type="ECO:0000256" key="13">
    <source>
        <dbReference type="ARBA" id="ARBA00022837"/>
    </source>
</evidence>
<evidence type="ECO:0000259" key="15">
    <source>
        <dbReference type="Pfam" id="PF08450"/>
    </source>
</evidence>
<dbReference type="EMBL" id="CAEZUT010000089">
    <property type="protein sequence ID" value="CAB4615115.1"/>
    <property type="molecule type" value="Genomic_DNA"/>
</dbReference>
<dbReference type="GO" id="GO:0019853">
    <property type="term" value="P:L-ascorbic acid biosynthetic process"/>
    <property type="evidence" value="ECO:0007669"/>
    <property type="project" value="TreeGrafter"/>
</dbReference>
<keyword evidence="10" id="KW-0963">Cytoplasm</keyword>
<keyword evidence="11" id="KW-0479">Metal-binding</keyword>
<protein>
    <recommendedName>
        <fullName evidence="9">Regucalcin</fullName>
        <ecNumber evidence="8">3.1.1.17</ecNumber>
    </recommendedName>
    <alternativeName>
        <fullName evidence="14">Gluconolactonase</fullName>
    </alternativeName>
</protein>
<dbReference type="InterPro" id="IPR008367">
    <property type="entry name" value="Regucalcin"/>
</dbReference>
<evidence type="ECO:0000313" key="16">
    <source>
        <dbReference type="EMBL" id="CAB4615115.1"/>
    </source>
</evidence>
<evidence type="ECO:0000313" key="17">
    <source>
        <dbReference type="EMBL" id="CAB4653817.1"/>
    </source>
</evidence>
<evidence type="ECO:0000256" key="8">
    <source>
        <dbReference type="ARBA" id="ARBA00013227"/>
    </source>
</evidence>
<dbReference type="AlphaFoldDB" id="A0A6J6HUC4"/>
<evidence type="ECO:0000256" key="14">
    <source>
        <dbReference type="ARBA" id="ARBA00032464"/>
    </source>
</evidence>
<dbReference type="Pfam" id="PF08450">
    <property type="entry name" value="SGL"/>
    <property type="match status" value="1"/>
</dbReference>
<dbReference type="SUPFAM" id="SSF63829">
    <property type="entry name" value="Calcium-dependent phosphotriesterase"/>
    <property type="match status" value="1"/>
</dbReference>
<dbReference type="PANTHER" id="PTHR10907">
    <property type="entry name" value="REGUCALCIN"/>
    <property type="match status" value="1"/>
</dbReference>
<comment type="cofactor">
    <cofactor evidence="5">
        <name>Zn(2+)</name>
        <dbReference type="ChEBI" id="CHEBI:29105"/>
    </cofactor>
</comment>
<proteinExistence type="inferred from homology"/>
<evidence type="ECO:0000256" key="3">
    <source>
        <dbReference type="ARBA" id="ARBA00001936"/>
    </source>
</evidence>
<dbReference type="PRINTS" id="PR01790">
    <property type="entry name" value="SMP30FAMILY"/>
</dbReference>
<comment type="cofactor">
    <cofactor evidence="2">
        <name>Ca(2+)</name>
        <dbReference type="ChEBI" id="CHEBI:29108"/>
    </cofactor>
</comment>
<dbReference type="GO" id="GO:0030234">
    <property type="term" value="F:enzyme regulator activity"/>
    <property type="evidence" value="ECO:0007669"/>
    <property type="project" value="InterPro"/>
</dbReference>
<name>A0A6J6HUC4_9ZZZZ</name>
<dbReference type="GO" id="GO:0004341">
    <property type="term" value="F:gluconolactonase activity"/>
    <property type="evidence" value="ECO:0007669"/>
    <property type="project" value="UniProtKB-EC"/>
</dbReference>
<comment type="cofactor">
    <cofactor evidence="4">
        <name>Mg(2+)</name>
        <dbReference type="ChEBI" id="CHEBI:18420"/>
    </cofactor>
</comment>
<comment type="catalytic activity">
    <reaction evidence="1">
        <text>D-glucono-1,5-lactone + H2O = D-gluconate + H(+)</text>
        <dbReference type="Rhea" id="RHEA:10440"/>
        <dbReference type="ChEBI" id="CHEBI:15377"/>
        <dbReference type="ChEBI" id="CHEBI:15378"/>
        <dbReference type="ChEBI" id="CHEBI:16217"/>
        <dbReference type="ChEBI" id="CHEBI:18391"/>
        <dbReference type="EC" id="3.1.1.17"/>
    </reaction>
</comment>
<dbReference type="PRINTS" id="PR01791">
    <property type="entry name" value="REGUCALCIN"/>
</dbReference>
<dbReference type="InterPro" id="IPR013658">
    <property type="entry name" value="SGL"/>
</dbReference>
<accession>A0A6J6HUC4</accession>
<organism evidence="16">
    <name type="scientific">freshwater metagenome</name>
    <dbReference type="NCBI Taxonomy" id="449393"/>
    <lineage>
        <taxon>unclassified sequences</taxon>
        <taxon>metagenomes</taxon>
        <taxon>ecological metagenomes</taxon>
    </lineage>
</organism>
<dbReference type="EMBL" id="CAFBOH010000078">
    <property type="protein sequence ID" value="CAB4980559.1"/>
    <property type="molecule type" value="Genomic_DNA"/>
</dbReference>
<evidence type="ECO:0000256" key="12">
    <source>
        <dbReference type="ARBA" id="ARBA00022801"/>
    </source>
</evidence>
<comment type="subcellular location">
    <subcellularLocation>
        <location evidence="6">Cytoplasm</location>
    </subcellularLocation>
</comment>
<dbReference type="InterPro" id="IPR011042">
    <property type="entry name" value="6-blade_b-propeller_TolB-like"/>
</dbReference>
<evidence type="ECO:0000256" key="4">
    <source>
        <dbReference type="ARBA" id="ARBA00001946"/>
    </source>
</evidence>
<evidence type="ECO:0000256" key="7">
    <source>
        <dbReference type="ARBA" id="ARBA00008853"/>
    </source>
</evidence>
<comment type="similarity">
    <text evidence="7">Belongs to the SMP-30/CGR1 family.</text>
</comment>
<dbReference type="EC" id="3.1.1.17" evidence="8"/>
<evidence type="ECO:0000256" key="1">
    <source>
        <dbReference type="ARBA" id="ARBA00001589"/>
    </source>
</evidence>
<evidence type="ECO:0000256" key="5">
    <source>
        <dbReference type="ARBA" id="ARBA00001947"/>
    </source>
</evidence>
<evidence type="ECO:0000313" key="18">
    <source>
        <dbReference type="EMBL" id="CAB4980559.1"/>
    </source>
</evidence>
<sequence length="297" mass="32719">MAISVEVFDDRRNQLGEGPTSSGANNNHVQWCDIYGQAIRWRDIATGEIGEYKTSEPVGFQIPRTIGGEILGTANGPILRDKDGTSHAMPSREEADGFKDKNVLRWNDAKVAPTGELFLGSMAYENQSNEGAFYKLSKDGKKLTRLFGEVGISNGMDWTVDQSRMFYIDTLSMKVEVFDFDKGQISNRRTLVEIQDGMGYPDGMCSDVNDNVWVAFWMGSCVRCFDGKTGKLLEEIKLPVQKVTSCCFAGEKLDQLIITTAVGNPGEEMDLNLYPKAGFIFTANPGVAGKKTNLFGA</sequence>
<keyword evidence="13" id="KW-0106">Calcium</keyword>
<evidence type="ECO:0000256" key="2">
    <source>
        <dbReference type="ARBA" id="ARBA00001913"/>
    </source>
</evidence>
<dbReference type="Gene3D" id="2.120.10.30">
    <property type="entry name" value="TolB, C-terminal domain"/>
    <property type="match status" value="1"/>
</dbReference>
<gene>
    <name evidence="16" type="ORF">UFOPK1854_00793</name>
    <name evidence="17" type="ORF">UFOPK2252_00513</name>
    <name evidence="18" type="ORF">UFOPK3935_00677</name>
</gene>
<reference evidence="16" key="1">
    <citation type="submission" date="2020-05" db="EMBL/GenBank/DDBJ databases">
        <authorList>
            <person name="Chiriac C."/>
            <person name="Salcher M."/>
            <person name="Ghai R."/>
            <person name="Kavagutti S V."/>
        </authorList>
    </citation>
    <scope>NUCLEOTIDE SEQUENCE</scope>
</reference>
<comment type="cofactor">
    <cofactor evidence="3">
        <name>Mn(2+)</name>
        <dbReference type="ChEBI" id="CHEBI:29035"/>
    </cofactor>
</comment>
<dbReference type="PANTHER" id="PTHR10907:SF47">
    <property type="entry name" value="REGUCALCIN"/>
    <property type="match status" value="1"/>
</dbReference>
<dbReference type="GO" id="GO:0005509">
    <property type="term" value="F:calcium ion binding"/>
    <property type="evidence" value="ECO:0007669"/>
    <property type="project" value="InterPro"/>
</dbReference>
<evidence type="ECO:0000256" key="10">
    <source>
        <dbReference type="ARBA" id="ARBA00022490"/>
    </source>
</evidence>
<dbReference type="InterPro" id="IPR005511">
    <property type="entry name" value="SMP-30"/>
</dbReference>